<evidence type="ECO:0000313" key="1">
    <source>
        <dbReference type="EMBL" id="KAF2186744.1"/>
    </source>
</evidence>
<evidence type="ECO:0000313" key="2">
    <source>
        <dbReference type="Proteomes" id="UP000800200"/>
    </source>
</evidence>
<proteinExistence type="predicted"/>
<keyword evidence="2" id="KW-1185">Reference proteome</keyword>
<reference evidence="1" key="1">
    <citation type="journal article" date="2020" name="Stud. Mycol.">
        <title>101 Dothideomycetes genomes: a test case for predicting lifestyles and emergence of pathogens.</title>
        <authorList>
            <person name="Haridas S."/>
            <person name="Albert R."/>
            <person name="Binder M."/>
            <person name="Bloem J."/>
            <person name="Labutti K."/>
            <person name="Salamov A."/>
            <person name="Andreopoulos B."/>
            <person name="Baker S."/>
            <person name="Barry K."/>
            <person name="Bills G."/>
            <person name="Bluhm B."/>
            <person name="Cannon C."/>
            <person name="Castanera R."/>
            <person name="Culley D."/>
            <person name="Daum C."/>
            <person name="Ezra D."/>
            <person name="Gonzalez J."/>
            <person name="Henrissat B."/>
            <person name="Kuo A."/>
            <person name="Liang C."/>
            <person name="Lipzen A."/>
            <person name="Lutzoni F."/>
            <person name="Magnuson J."/>
            <person name="Mondo S."/>
            <person name="Nolan M."/>
            <person name="Ohm R."/>
            <person name="Pangilinan J."/>
            <person name="Park H.-J."/>
            <person name="Ramirez L."/>
            <person name="Alfaro M."/>
            <person name="Sun H."/>
            <person name="Tritt A."/>
            <person name="Yoshinaga Y."/>
            <person name="Zwiers L.-H."/>
            <person name="Turgeon B."/>
            <person name="Goodwin S."/>
            <person name="Spatafora J."/>
            <person name="Crous P."/>
            <person name="Grigoriev I."/>
        </authorList>
    </citation>
    <scope>NUCLEOTIDE SEQUENCE</scope>
    <source>
        <strain evidence="1">CBS 207.26</strain>
    </source>
</reference>
<organism evidence="1 2">
    <name type="scientific">Zopfia rhizophila CBS 207.26</name>
    <dbReference type="NCBI Taxonomy" id="1314779"/>
    <lineage>
        <taxon>Eukaryota</taxon>
        <taxon>Fungi</taxon>
        <taxon>Dikarya</taxon>
        <taxon>Ascomycota</taxon>
        <taxon>Pezizomycotina</taxon>
        <taxon>Dothideomycetes</taxon>
        <taxon>Dothideomycetes incertae sedis</taxon>
        <taxon>Zopfiaceae</taxon>
        <taxon>Zopfia</taxon>
    </lineage>
</organism>
<protein>
    <submittedName>
        <fullName evidence="1">Uncharacterized protein</fullName>
    </submittedName>
</protein>
<gene>
    <name evidence="1" type="ORF">K469DRAFT_144530</name>
</gene>
<dbReference type="Proteomes" id="UP000800200">
    <property type="component" value="Unassembled WGS sequence"/>
</dbReference>
<accession>A0A6A6E4K4</accession>
<name>A0A6A6E4K4_9PEZI</name>
<dbReference type="AlphaFoldDB" id="A0A6A6E4K4"/>
<dbReference type="EMBL" id="ML994629">
    <property type="protein sequence ID" value="KAF2186744.1"/>
    <property type="molecule type" value="Genomic_DNA"/>
</dbReference>
<sequence length="75" mass="8407">MKKNQSYTLVRSLCPPAMTMSRKGCASRVPRQGAYTCFLFLGLSTSTCVYSMRIVRGQRTALKVFQVFSVLFSAE</sequence>